<feature type="compositionally biased region" description="Basic residues" evidence="2">
    <location>
        <begin position="386"/>
        <end position="402"/>
    </location>
</feature>
<feature type="compositionally biased region" description="Low complexity" evidence="2">
    <location>
        <begin position="307"/>
        <end position="331"/>
    </location>
</feature>
<dbReference type="Pfam" id="PF00612">
    <property type="entry name" value="IQ"/>
    <property type="match status" value="2"/>
</dbReference>
<feature type="region of interest" description="Disordered" evidence="2">
    <location>
        <begin position="547"/>
        <end position="566"/>
    </location>
</feature>
<organism evidence="4">
    <name type="scientific">Phaeomonas parva</name>
    <dbReference type="NCBI Taxonomy" id="124430"/>
    <lineage>
        <taxon>Eukaryota</taxon>
        <taxon>Sar</taxon>
        <taxon>Stramenopiles</taxon>
        <taxon>Ochrophyta</taxon>
        <taxon>Pinguiophyceae</taxon>
        <taxon>Pinguiochrysidales</taxon>
        <taxon>Pinguiochrysidaceae</taxon>
        <taxon>Phaeomonas</taxon>
    </lineage>
</organism>
<sequence>MSEEQRGGDAPPGEVGEAILGGVALPDEEDAQVAGAPMQEAAEPRRRKKKKKEVGTVDALKAMQDRMKAERAARETEDAEKKRKAMEAAFAPVQLQLQETLEKSRLLRPMRVRLKNESYWYRQRADLGGARHMFRGVTLNEQSNRWEGRLFRTGISEEDGGKEPQLRFLENTYLNELKALKEVEKAARTRDANPSEQSIDGLPTMKDASRILATHFRVLLVSPVFEEMTHTERLELVYEALLEAYWPGPGSFGKPWPAPFRKQDKPRAARSPRRRRGLHKQGTTSRRGPGKRSPLKRGASSRRELSRSPSSKRAASHSPGSSRSRSGSGSPAPSPAKPKEARDPSADEAPTRDIATPRGGSGTDTGSEVESPKSRSRLRSPSPKNTPRRGRAGRRSSRASTKFRKAALELTAIGKLKPKPSTRMRGMSYVGRNVLSLPHLRHLGPFTPTLILDLRSPSEWRPDRFKPPPGKLYGAEHVRTKTLAVALNKGIQEASSRETLLRILRAGEEGASRDGVYAHFFHGLSDAMKQLIVREYRRSNQLLKGQVTFNGEPGRPNSPERKKRTHAEKAAAIFSHSLTDTSAKKQADLEKQVLDKFAVYTRRWTLVAQRLQRIYRFHKFTKVIRRYNRKHRAAMDIQRVLRGHFSRNYASIYVTVAEVAAIRIESRWRGFVSRRATAELRRRKTGACVGMQRRFRGHYTRRYLKYIKLNFSCARDVQAVVRGFLARQRRRAMVRARGRAALAAKMVVRLQCFARTILASQVYESKLRKAVFKRIVVPAAILCQRVYRGVRGWRIGQRKRLERDGAILIQTMGRGYIARQWRKRYDFAQLQWRCAIRIQAAARGYICRELVEKLRERKYHNEVRIPSAIKIQTQFRRHAQQSRWEQRKREWASALRIQELYKAMLARREARLLWEKMKRRHQEAAALVLQCVVRCMFAKRILRKLWSDAVGRRHYAASVIMRAWLQCKHQKAYKRLKRAWEVEKSAEILADLEEEIEDIARDVSDTRQDIADAERRIKLHKRRIKAVKNFQSEALLRIPELEDKFDELGGEEIGQGWAESWANEWSYLGAQLNLSTEELRLHKVQIRKENDAIFNFKLEIEDLEQDMNDAVKRRDAEQELLCRMELTRCGQRAKEDKQRRVREERMKWKVQDVRRTVIRRKRKDLDTYIKEAQDMRTLEEYTTISTWKKMDRRKDEQAYARFRERQDQERKAKERNVKGYGTKHLRETYDAALSATMEILKTGTFEHRNPPPKKR</sequence>
<keyword evidence="1" id="KW-0175">Coiled coil</keyword>
<dbReference type="InterPro" id="IPR036065">
    <property type="entry name" value="BolA-like_sf"/>
</dbReference>
<name>A0A6U4LQX9_9STRA</name>
<feature type="region of interest" description="Disordered" evidence="2">
    <location>
        <begin position="1"/>
        <end position="79"/>
    </location>
</feature>
<dbReference type="InterPro" id="IPR000048">
    <property type="entry name" value="IQ_motif_EF-hand-BS"/>
</dbReference>
<feature type="compositionally biased region" description="Basic residues" evidence="2">
    <location>
        <begin position="268"/>
        <end position="279"/>
    </location>
</feature>
<evidence type="ECO:0000256" key="1">
    <source>
        <dbReference type="SAM" id="Coils"/>
    </source>
</evidence>
<dbReference type="AlphaFoldDB" id="A0A6U4LQX9"/>
<feature type="coiled-coil region" evidence="1">
    <location>
        <begin position="982"/>
        <end position="1023"/>
    </location>
</feature>
<dbReference type="SMART" id="SM00015">
    <property type="entry name" value="IQ"/>
    <property type="match status" value="9"/>
</dbReference>
<proteinExistence type="predicted"/>
<dbReference type="PROSITE" id="PS50096">
    <property type="entry name" value="IQ"/>
    <property type="match status" value="8"/>
</dbReference>
<dbReference type="Gene3D" id="1.20.5.190">
    <property type="match status" value="2"/>
</dbReference>
<evidence type="ECO:0000313" key="3">
    <source>
        <dbReference type="EMBL" id="CAD9270968.1"/>
    </source>
</evidence>
<accession>A0A6U4LQX9</accession>
<dbReference type="EMBL" id="HBGJ01046723">
    <property type="protein sequence ID" value="CAD9270968.1"/>
    <property type="molecule type" value="Transcribed_RNA"/>
</dbReference>
<dbReference type="SUPFAM" id="SSF82657">
    <property type="entry name" value="BolA-like"/>
    <property type="match status" value="1"/>
</dbReference>
<feature type="region of interest" description="Disordered" evidence="2">
    <location>
        <begin position="252"/>
        <end position="402"/>
    </location>
</feature>
<evidence type="ECO:0000313" key="4">
    <source>
        <dbReference type="EMBL" id="CAD9270969.1"/>
    </source>
</evidence>
<dbReference type="EMBL" id="HBGJ01046724">
    <property type="protein sequence ID" value="CAD9270969.1"/>
    <property type="molecule type" value="Transcribed_RNA"/>
</dbReference>
<feature type="compositionally biased region" description="Basic and acidic residues" evidence="2">
    <location>
        <begin position="337"/>
        <end position="351"/>
    </location>
</feature>
<reference evidence="4" key="1">
    <citation type="submission" date="2021-01" db="EMBL/GenBank/DDBJ databases">
        <authorList>
            <person name="Corre E."/>
            <person name="Pelletier E."/>
            <person name="Niang G."/>
            <person name="Scheremetjew M."/>
            <person name="Finn R."/>
            <person name="Kale V."/>
            <person name="Holt S."/>
            <person name="Cochrane G."/>
            <person name="Meng A."/>
            <person name="Brown T."/>
            <person name="Cohen L."/>
        </authorList>
    </citation>
    <scope>NUCLEOTIDE SEQUENCE</scope>
    <source>
        <strain evidence="4">CCMP2877</strain>
    </source>
</reference>
<feature type="coiled-coil region" evidence="1">
    <location>
        <begin position="1086"/>
        <end position="1120"/>
    </location>
</feature>
<evidence type="ECO:0000256" key="2">
    <source>
        <dbReference type="SAM" id="MobiDB-lite"/>
    </source>
</evidence>
<feature type="compositionally biased region" description="Basic and acidic residues" evidence="2">
    <location>
        <begin position="63"/>
        <end position="79"/>
    </location>
</feature>
<protein>
    <submittedName>
        <fullName evidence="4">Uncharacterized protein</fullName>
    </submittedName>
</protein>
<gene>
    <name evidence="3" type="ORF">PPAR1163_LOCUS29407</name>
    <name evidence="4" type="ORF">PPAR1163_LOCUS29408</name>
</gene>